<dbReference type="AlphaFoldDB" id="K6YTE3"/>
<dbReference type="PATRIC" id="fig|1129794.4.peg.4746"/>
<dbReference type="Proteomes" id="UP000011864">
    <property type="component" value="Chromosome"/>
</dbReference>
<protein>
    <submittedName>
        <fullName evidence="1">Uncharacterized protein</fullName>
    </submittedName>
</protein>
<dbReference type="STRING" id="1129794.C427_4765"/>
<sequence>MSQAANLVKQHAVEELNRLGDIYGFKTLKCFMLAIQIFETLDESMLKGEMTTLYRLISTIE</sequence>
<dbReference type="HOGENOM" id="CLU_2918529_0_0_6"/>
<evidence type="ECO:0000313" key="1">
    <source>
        <dbReference type="EMBL" id="AGH46864.1"/>
    </source>
</evidence>
<gene>
    <name evidence="1" type="ORF">C427_4765</name>
</gene>
<keyword evidence="2" id="KW-1185">Reference proteome</keyword>
<name>K6YTE3_9ALTE</name>
<evidence type="ECO:0000313" key="2">
    <source>
        <dbReference type="Proteomes" id="UP000011864"/>
    </source>
</evidence>
<organism evidence="1 2">
    <name type="scientific">Paraglaciecola psychrophila 170</name>
    <dbReference type="NCBI Taxonomy" id="1129794"/>
    <lineage>
        <taxon>Bacteria</taxon>
        <taxon>Pseudomonadati</taxon>
        <taxon>Pseudomonadota</taxon>
        <taxon>Gammaproteobacteria</taxon>
        <taxon>Alteromonadales</taxon>
        <taxon>Alteromonadaceae</taxon>
        <taxon>Paraglaciecola</taxon>
    </lineage>
</organism>
<dbReference type="KEGG" id="gps:C427_4765"/>
<accession>K6YTE3</accession>
<proteinExistence type="predicted"/>
<reference evidence="1 2" key="1">
    <citation type="journal article" date="2013" name="Genome Announc.">
        <title>Complete Genome Sequence of Glaciecola psychrophila Strain 170T.</title>
        <authorList>
            <person name="Yin J."/>
            <person name="Chen J."/>
            <person name="Liu G."/>
            <person name="Yu Y."/>
            <person name="Song L."/>
            <person name="Wang X."/>
            <person name="Qu X."/>
        </authorList>
    </citation>
    <scope>NUCLEOTIDE SEQUENCE [LARGE SCALE GENOMIC DNA]</scope>
    <source>
        <strain evidence="1 2">170</strain>
    </source>
</reference>
<dbReference type="EMBL" id="CP003837">
    <property type="protein sequence ID" value="AGH46864.1"/>
    <property type="molecule type" value="Genomic_DNA"/>
</dbReference>
<dbReference type="RefSeq" id="WP_007634997.1">
    <property type="nucleotide sequence ID" value="NC_020514.1"/>
</dbReference>